<evidence type="ECO:0000256" key="4">
    <source>
        <dbReference type="ARBA" id="ARBA00022475"/>
    </source>
</evidence>
<dbReference type="InterPro" id="IPR010065">
    <property type="entry name" value="AA_ABC_transptr_permease_3TM"/>
</dbReference>
<evidence type="ECO:0000256" key="6">
    <source>
        <dbReference type="ARBA" id="ARBA00022989"/>
    </source>
</evidence>
<evidence type="ECO:0000256" key="3">
    <source>
        <dbReference type="ARBA" id="ARBA00022448"/>
    </source>
</evidence>
<comment type="caution">
    <text evidence="10">The sequence shown here is derived from an EMBL/GenBank/DDBJ whole genome shotgun (WGS) entry which is preliminary data.</text>
</comment>
<dbReference type="InterPro" id="IPR000515">
    <property type="entry name" value="MetI-like"/>
</dbReference>
<reference evidence="11" key="1">
    <citation type="journal article" date="2019" name="Int. J. Syst. Evol. Microbiol.">
        <title>The Global Catalogue of Microorganisms (GCM) 10K type strain sequencing project: providing services to taxonomists for standard genome sequencing and annotation.</title>
        <authorList>
            <consortium name="The Broad Institute Genomics Platform"/>
            <consortium name="The Broad Institute Genome Sequencing Center for Infectious Disease"/>
            <person name="Wu L."/>
            <person name="Ma J."/>
        </authorList>
    </citation>
    <scope>NUCLEOTIDE SEQUENCE [LARGE SCALE GENOMIC DNA]</scope>
    <source>
        <strain evidence="11">KCTC 52677</strain>
    </source>
</reference>
<organism evidence="10 11">
    <name type="scientific">Shinella pollutisoli</name>
    <dbReference type="NCBI Taxonomy" id="2250594"/>
    <lineage>
        <taxon>Bacteria</taxon>
        <taxon>Pseudomonadati</taxon>
        <taxon>Pseudomonadota</taxon>
        <taxon>Alphaproteobacteria</taxon>
        <taxon>Hyphomicrobiales</taxon>
        <taxon>Rhizobiaceae</taxon>
        <taxon>Shinella</taxon>
    </lineage>
</organism>
<feature type="domain" description="ABC transmembrane type-1" evidence="9">
    <location>
        <begin position="146"/>
        <end position="340"/>
    </location>
</feature>
<evidence type="ECO:0000256" key="8">
    <source>
        <dbReference type="RuleBase" id="RU363032"/>
    </source>
</evidence>
<feature type="transmembrane region" description="Helical" evidence="8">
    <location>
        <begin position="282"/>
        <end position="302"/>
    </location>
</feature>
<feature type="transmembrane region" description="Helical" evidence="8">
    <location>
        <begin position="322"/>
        <end position="343"/>
    </location>
</feature>
<feature type="transmembrane region" description="Helical" evidence="8">
    <location>
        <begin position="182"/>
        <end position="209"/>
    </location>
</feature>
<evidence type="ECO:0000256" key="1">
    <source>
        <dbReference type="ARBA" id="ARBA00004429"/>
    </source>
</evidence>
<comment type="similarity">
    <text evidence="2">Belongs to the binding-protein-dependent transport system permease family. HisMQ subfamily.</text>
</comment>
<name>A0ABV7DF88_9HYPH</name>
<feature type="transmembrane region" description="Helical" evidence="8">
    <location>
        <begin position="150"/>
        <end position="170"/>
    </location>
</feature>
<evidence type="ECO:0000256" key="2">
    <source>
        <dbReference type="ARBA" id="ARBA00010072"/>
    </source>
</evidence>
<keyword evidence="5 8" id="KW-0812">Transmembrane</keyword>
<dbReference type="EMBL" id="JBHRSP010000017">
    <property type="protein sequence ID" value="MFC3073585.1"/>
    <property type="molecule type" value="Genomic_DNA"/>
</dbReference>
<dbReference type="NCBIfam" id="TIGR01726">
    <property type="entry name" value="HEQRo_perm_3TM"/>
    <property type="match status" value="1"/>
</dbReference>
<keyword evidence="4" id="KW-1003">Cell membrane</keyword>
<dbReference type="SUPFAM" id="SSF161098">
    <property type="entry name" value="MetI-like"/>
    <property type="match status" value="1"/>
</dbReference>
<keyword evidence="6 8" id="KW-1133">Transmembrane helix</keyword>
<dbReference type="InterPro" id="IPR043429">
    <property type="entry name" value="ArtM/GltK/GlnP/TcyL/YhdX-like"/>
</dbReference>
<evidence type="ECO:0000313" key="10">
    <source>
        <dbReference type="EMBL" id="MFC3073585.1"/>
    </source>
</evidence>
<sequence length="353" mass="38628">MNTARSSLRHRTRSPFFHPWHNAAITVGLSAFLLYLAWHLWRWAVSEAVLLPGRGAECMQAAGACWSIVQEKWRLILFGFYPQAELWRVVAVLAVVAVAVGISSVPRFWSRHLLTLWAAAIVSVLTLLSGGVLGLRYVSPDQWSGLPLTVVLSLGAIIIALPLGILLALARQSEIIPLRAAAVAVIELIRGIPLVTALFVASVVLPLFLPAEVTIPKIIRALICIAVFLAAYVAEAVRAGLQWIPGGQKEAAAALGLRYWRTQQLVILPQALRVSLPGLINAFLDFLQATSLVVIIGLFDLLGTTRAAIADTAWQAFYLEAYLAVAAIYFVLCFSISKYSGWLEAYLRRSLKR</sequence>
<gene>
    <name evidence="10" type="ORF">ACFOHH_10750</name>
</gene>
<dbReference type="PROSITE" id="PS50928">
    <property type="entry name" value="ABC_TM1"/>
    <property type="match status" value="1"/>
</dbReference>
<evidence type="ECO:0000313" key="11">
    <source>
        <dbReference type="Proteomes" id="UP001595377"/>
    </source>
</evidence>
<dbReference type="PANTHER" id="PTHR30614">
    <property type="entry name" value="MEMBRANE COMPONENT OF AMINO ACID ABC TRANSPORTER"/>
    <property type="match status" value="1"/>
</dbReference>
<proteinExistence type="inferred from homology"/>
<feature type="transmembrane region" description="Helical" evidence="8">
    <location>
        <begin position="116"/>
        <end position="138"/>
    </location>
</feature>
<accession>A0ABV7DF88</accession>
<comment type="subcellular location">
    <subcellularLocation>
        <location evidence="1">Cell inner membrane</location>
        <topology evidence="1">Multi-pass membrane protein</topology>
    </subcellularLocation>
    <subcellularLocation>
        <location evidence="8">Cell membrane</location>
        <topology evidence="8">Multi-pass membrane protein</topology>
    </subcellularLocation>
</comment>
<keyword evidence="7 8" id="KW-0472">Membrane</keyword>
<feature type="transmembrane region" description="Helical" evidence="8">
    <location>
        <begin position="20"/>
        <end position="41"/>
    </location>
</feature>
<dbReference type="Proteomes" id="UP001595377">
    <property type="component" value="Unassembled WGS sequence"/>
</dbReference>
<dbReference type="Pfam" id="PF00528">
    <property type="entry name" value="BPD_transp_1"/>
    <property type="match status" value="1"/>
</dbReference>
<dbReference type="RefSeq" id="WP_257313371.1">
    <property type="nucleotide sequence ID" value="NZ_JANFDG010000004.1"/>
</dbReference>
<keyword evidence="3 8" id="KW-0813">Transport</keyword>
<feature type="transmembrane region" description="Helical" evidence="8">
    <location>
        <begin position="86"/>
        <end position="109"/>
    </location>
</feature>
<feature type="transmembrane region" description="Helical" evidence="8">
    <location>
        <begin position="215"/>
        <end position="234"/>
    </location>
</feature>
<dbReference type="CDD" id="cd06261">
    <property type="entry name" value="TM_PBP2"/>
    <property type="match status" value="1"/>
</dbReference>
<evidence type="ECO:0000256" key="5">
    <source>
        <dbReference type="ARBA" id="ARBA00022692"/>
    </source>
</evidence>
<keyword evidence="11" id="KW-1185">Reference proteome</keyword>
<evidence type="ECO:0000259" key="9">
    <source>
        <dbReference type="PROSITE" id="PS50928"/>
    </source>
</evidence>
<dbReference type="PANTHER" id="PTHR30614:SF41">
    <property type="entry name" value="INNER MEMBRANE AMINO-ACID ABC TRANSPORTER PERMEASE PROTEIN YHDY"/>
    <property type="match status" value="1"/>
</dbReference>
<evidence type="ECO:0000256" key="7">
    <source>
        <dbReference type="ARBA" id="ARBA00023136"/>
    </source>
</evidence>
<protein>
    <submittedName>
        <fullName evidence="10">Amino acid ABC transporter permease</fullName>
    </submittedName>
</protein>
<dbReference type="Gene3D" id="1.10.3720.10">
    <property type="entry name" value="MetI-like"/>
    <property type="match status" value="1"/>
</dbReference>
<dbReference type="InterPro" id="IPR035906">
    <property type="entry name" value="MetI-like_sf"/>
</dbReference>